<dbReference type="AlphaFoldDB" id="A0A2S8FGL6"/>
<gene>
    <name evidence="2" type="ORF">C5Y96_13200</name>
</gene>
<comment type="caution">
    <text evidence="2">The sequence shown here is derived from an EMBL/GenBank/DDBJ whole genome shotgun (WGS) entry which is preliminary data.</text>
</comment>
<organism evidence="2 3">
    <name type="scientific">Blastopirellula marina</name>
    <dbReference type="NCBI Taxonomy" id="124"/>
    <lineage>
        <taxon>Bacteria</taxon>
        <taxon>Pseudomonadati</taxon>
        <taxon>Planctomycetota</taxon>
        <taxon>Planctomycetia</taxon>
        <taxon>Pirellulales</taxon>
        <taxon>Pirellulaceae</taxon>
        <taxon>Blastopirellula</taxon>
    </lineage>
</organism>
<evidence type="ECO:0000313" key="2">
    <source>
        <dbReference type="EMBL" id="PQO31293.1"/>
    </source>
</evidence>
<feature type="signal peptide" evidence="1">
    <location>
        <begin position="1"/>
        <end position="25"/>
    </location>
</feature>
<dbReference type="Proteomes" id="UP000240009">
    <property type="component" value="Unassembled WGS sequence"/>
</dbReference>
<reference evidence="2 3" key="1">
    <citation type="submission" date="2018-02" db="EMBL/GenBank/DDBJ databases">
        <title>Comparative genomes isolates from brazilian mangrove.</title>
        <authorList>
            <person name="Araujo J.E."/>
            <person name="Taketani R.G."/>
            <person name="Silva M.C.P."/>
            <person name="Loureco M.V."/>
            <person name="Andreote F.D."/>
        </authorList>
    </citation>
    <scope>NUCLEOTIDE SEQUENCE [LARGE SCALE GENOMIC DNA]</scope>
    <source>
        <strain evidence="2 3">HEX-2 MGV</strain>
    </source>
</reference>
<evidence type="ECO:0000256" key="1">
    <source>
        <dbReference type="SAM" id="SignalP"/>
    </source>
</evidence>
<protein>
    <submittedName>
        <fullName evidence="2">Uncharacterized protein</fullName>
    </submittedName>
</protein>
<dbReference type="OrthoDB" id="285306at2"/>
<sequence>MAPTARKNILCSLALVSLIWFGFQANNVNAMTRAEYRSQIRSMEITQRPNRFGHVYGNNVRRIHHMRHGR</sequence>
<dbReference type="EMBL" id="PUIA01000037">
    <property type="protein sequence ID" value="PQO31293.1"/>
    <property type="molecule type" value="Genomic_DNA"/>
</dbReference>
<name>A0A2S8FGL6_9BACT</name>
<keyword evidence="1" id="KW-0732">Signal</keyword>
<dbReference type="RefSeq" id="WP_105354005.1">
    <property type="nucleotide sequence ID" value="NZ_PUIA01000037.1"/>
</dbReference>
<accession>A0A2S8FGL6</accession>
<evidence type="ECO:0000313" key="3">
    <source>
        <dbReference type="Proteomes" id="UP000240009"/>
    </source>
</evidence>
<proteinExistence type="predicted"/>
<feature type="chain" id="PRO_5015455108" evidence="1">
    <location>
        <begin position="26"/>
        <end position="70"/>
    </location>
</feature>